<dbReference type="Proteomes" id="UP000242638">
    <property type="component" value="Unassembled WGS sequence"/>
</dbReference>
<evidence type="ECO:0000256" key="1">
    <source>
        <dbReference type="SAM" id="MobiDB-lite"/>
    </source>
</evidence>
<keyword evidence="3" id="KW-1185">Reference proteome</keyword>
<accession>A0A3P9PNS3</accession>
<dbReference type="Ensembl" id="ENSPRET00000023731.1">
    <property type="protein sequence ID" value="ENSPREP00000023491.1"/>
    <property type="gene ID" value="ENSPREG00000015858.1"/>
</dbReference>
<name>A0A3P9PNS3_POERE</name>
<sequence length="74" mass="8178">MNVIAADMCTNARRVRKRWLPKIQSLLPDGLPSSASSHPRKGKRGGAGGERPGGSQNRVPMLLYLCCRGNRERF</sequence>
<organism evidence="2 3">
    <name type="scientific">Poecilia reticulata</name>
    <name type="common">Guppy</name>
    <name type="synonym">Acanthophacelus reticulatus</name>
    <dbReference type="NCBI Taxonomy" id="8081"/>
    <lineage>
        <taxon>Eukaryota</taxon>
        <taxon>Metazoa</taxon>
        <taxon>Chordata</taxon>
        <taxon>Craniata</taxon>
        <taxon>Vertebrata</taxon>
        <taxon>Euteleostomi</taxon>
        <taxon>Actinopterygii</taxon>
        <taxon>Neopterygii</taxon>
        <taxon>Teleostei</taxon>
        <taxon>Neoteleostei</taxon>
        <taxon>Acanthomorphata</taxon>
        <taxon>Ovalentaria</taxon>
        <taxon>Atherinomorphae</taxon>
        <taxon>Cyprinodontiformes</taxon>
        <taxon>Poeciliidae</taxon>
        <taxon>Poeciliinae</taxon>
        <taxon>Poecilia</taxon>
    </lineage>
</organism>
<dbReference type="Bgee" id="ENSPREG00000015858">
    <property type="expression patterns" value="Expressed in head"/>
</dbReference>
<feature type="region of interest" description="Disordered" evidence="1">
    <location>
        <begin position="26"/>
        <end position="57"/>
    </location>
</feature>
<evidence type="ECO:0000313" key="2">
    <source>
        <dbReference type="Ensembl" id="ENSPREP00000023491.1"/>
    </source>
</evidence>
<reference evidence="2" key="3">
    <citation type="submission" date="2025-09" db="UniProtKB">
        <authorList>
            <consortium name="Ensembl"/>
        </authorList>
    </citation>
    <scope>IDENTIFICATION</scope>
    <source>
        <strain evidence="2">Guanapo</strain>
    </source>
</reference>
<reference evidence="2" key="2">
    <citation type="submission" date="2025-08" db="UniProtKB">
        <authorList>
            <consortium name="Ensembl"/>
        </authorList>
    </citation>
    <scope>IDENTIFICATION</scope>
    <source>
        <strain evidence="2">Guanapo</strain>
    </source>
</reference>
<evidence type="ECO:0000313" key="3">
    <source>
        <dbReference type="Proteomes" id="UP000242638"/>
    </source>
</evidence>
<protein>
    <submittedName>
        <fullName evidence="2">Uncharacterized protein</fullName>
    </submittedName>
</protein>
<reference evidence="3" key="1">
    <citation type="submission" date="2013-11" db="EMBL/GenBank/DDBJ databases">
        <title>The genomic landscape of the Guanapo guppy.</title>
        <authorList>
            <person name="Kuenstner A."/>
            <person name="Dreyer C."/>
        </authorList>
    </citation>
    <scope>NUCLEOTIDE SEQUENCE</scope>
    <source>
        <strain evidence="3">Guanapo</strain>
    </source>
</reference>
<dbReference type="GeneTree" id="ENSGT00940000179055"/>
<proteinExistence type="predicted"/>
<dbReference type="AlphaFoldDB" id="A0A3P9PNS3"/>